<sequence>MRILIPVYSRISIHCHTLFLAFGNRTKKNA</sequence>
<dbReference type="AlphaFoldDB" id="A0A0E9UGH8"/>
<reference evidence="1" key="2">
    <citation type="journal article" date="2015" name="Fish Shellfish Immunol.">
        <title>Early steps in the European eel (Anguilla anguilla)-Vibrio vulnificus interaction in the gills: Role of the RtxA13 toxin.</title>
        <authorList>
            <person name="Callol A."/>
            <person name="Pajuelo D."/>
            <person name="Ebbesson L."/>
            <person name="Teles M."/>
            <person name="MacKenzie S."/>
            <person name="Amaro C."/>
        </authorList>
    </citation>
    <scope>NUCLEOTIDE SEQUENCE</scope>
</reference>
<reference evidence="1" key="1">
    <citation type="submission" date="2014-11" db="EMBL/GenBank/DDBJ databases">
        <authorList>
            <person name="Amaro Gonzalez C."/>
        </authorList>
    </citation>
    <scope>NUCLEOTIDE SEQUENCE</scope>
</reference>
<name>A0A0E9UGH8_ANGAN</name>
<evidence type="ECO:0000313" key="1">
    <source>
        <dbReference type="EMBL" id="JAH64984.1"/>
    </source>
</evidence>
<proteinExistence type="predicted"/>
<dbReference type="EMBL" id="GBXM01043593">
    <property type="protein sequence ID" value="JAH64984.1"/>
    <property type="molecule type" value="Transcribed_RNA"/>
</dbReference>
<organism evidence="1">
    <name type="scientific">Anguilla anguilla</name>
    <name type="common">European freshwater eel</name>
    <name type="synonym">Muraena anguilla</name>
    <dbReference type="NCBI Taxonomy" id="7936"/>
    <lineage>
        <taxon>Eukaryota</taxon>
        <taxon>Metazoa</taxon>
        <taxon>Chordata</taxon>
        <taxon>Craniata</taxon>
        <taxon>Vertebrata</taxon>
        <taxon>Euteleostomi</taxon>
        <taxon>Actinopterygii</taxon>
        <taxon>Neopterygii</taxon>
        <taxon>Teleostei</taxon>
        <taxon>Anguilliformes</taxon>
        <taxon>Anguillidae</taxon>
        <taxon>Anguilla</taxon>
    </lineage>
</organism>
<protein>
    <submittedName>
        <fullName evidence="1">Uncharacterized protein</fullName>
    </submittedName>
</protein>
<accession>A0A0E9UGH8</accession>